<dbReference type="RefSeq" id="XP_031932438.1">
    <property type="nucleotide sequence ID" value="XM_032065288.1"/>
</dbReference>
<dbReference type="Proteomes" id="UP000326268">
    <property type="component" value="Unassembled WGS sequence"/>
</dbReference>
<gene>
    <name evidence="1" type="ORF">BDV27DRAFT_121145</name>
</gene>
<protein>
    <submittedName>
        <fullName evidence="1">Uncharacterized protein</fullName>
    </submittedName>
</protein>
<name>A0A5N7AHJ0_9EURO</name>
<keyword evidence="2" id="KW-1185">Reference proteome</keyword>
<proteinExistence type="predicted"/>
<accession>A0A5N7AHJ0</accession>
<reference evidence="1 2" key="1">
    <citation type="submission" date="2019-04" db="EMBL/GenBank/DDBJ databases">
        <title>Friends and foes A comparative genomics studyof 23 Aspergillus species from section Flavi.</title>
        <authorList>
            <consortium name="DOE Joint Genome Institute"/>
            <person name="Kjaerbolling I."/>
            <person name="Vesth T."/>
            <person name="Frisvad J.C."/>
            <person name="Nybo J.L."/>
            <person name="Theobald S."/>
            <person name="Kildgaard S."/>
            <person name="Isbrandt T."/>
            <person name="Kuo A."/>
            <person name="Sato A."/>
            <person name="Lyhne E.K."/>
            <person name="Kogle M.E."/>
            <person name="Wiebenga A."/>
            <person name="Kun R.S."/>
            <person name="Lubbers R.J."/>
            <person name="Makela M.R."/>
            <person name="Barry K."/>
            <person name="Chovatia M."/>
            <person name="Clum A."/>
            <person name="Daum C."/>
            <person name="Haridas S."/>
            <person name="He G."/>
            <person name="LaButti K."/>
            <person name="Lipzen A."/>
            <person name="Mondo S."/>
            <person name="Riley R."/>
            <person name="Salamov A."/>
            <person name="Simmons B.A."/>
            <person name="Magnuson J.K."/>
            <person name="Henrissat B."/>
            <person name="Mortensen U.H."/>
            <person name="Larsen T.O."/>
            <person name="Devries R.P."/>
            <person name="Grigoriev I.V."/>
            <person name="Machida M."/>
            <person name="Baker S.E."/>
            <person name="Andersen M.R."/>
        </authorList>
    </citation>
    <scope>NUCLEOTIDE SEQUENCE [LARGE SCALE GENOMIC DNA]</scope>
    <source>
        <strain evidence="1 2">CBS 763.97</strain>
    </source>
</reference>
<sequence>MSIGFGVPFRSFKAKPWMNVVSLLWPKGSVELCNISAPHIQNRTAHLRNCQ</sequence>
<evidence type="ECO:0000313" key="1">
    <source>
        <dbReference type="EMBL" id="KAE8369357.1"/>
    </source>
</evidence>
<dbReference type="AlphaFoldDB" id="A0A5N7AHJ0"/>
<dbReference type="GeneID" id="43649734"/>
<dbReference type="EMBL" id="ML737575">
    <property type="protein sequence ID" value="KAE8369357.1"/>
    <property type="molecule type" value="Genomic_DNA"/>
</dbReference>
<organism evidence="1 2">
    <name type="scientific">Aspergillus caelatus</name>
    <dbReference type="NCBI Taxonomy" id="61420"/>
    <lineage>
        <taxon>Eukaryota</taxon>
        <taxon>Fungi</taxon>
        <taxon>Dikarya</taxon>
        <taxon>Ascomycota</taxon>
        <taxon>Pezizomycotina</taxon>
        <taxon>Eurotiomycetes</taxon>
        <taxon>Eurotiomycetidae</taxon>
        <taxon>Eurotiales</taxon>
        <taxon>Aspergillaceae</taxon>
        <taxon>Aspergillus</taxon>
        <taxon>Aspergillus subgen. Circumdati</taxon>
    </lineage>
</organism>
<evidence type="ECO:0000313" key="2">
    <source>
        <dbReference type="Proteomes" id="UP000326268"/>
    </source>
</evidence>